<dbReference type="PANTHER" id="PTHR23139">
    <property type="entry name" value="RNA-BINDING PROTEIN"/>
    <property type="match status" value="1"/>
</dbReference>
<dbReference type="EMBL" id="KQ101162">
    <property type="protein sequence ID" value="KMS93573.1"/>
    <property type="molecule type" value="Genomic_DNA"/>
</dbReference>
<gene>
    <name evidence="6" type="ORF">BVRB_030110</name>
</gene>
<evidence type="ECO:0000256" key="4">
    <source>
        <dbReference type="PROSITE-ProRule" id="PRU00176"/>
    </source>
</evidence>
<reference evidence="6 7" key="1">
    <citation type="journal article" date="2014" name="Nature">
        <title>The genome of the recently domesticated crop plant sugar beet (Beta vulgaris).</title>
        <authorList>
            <person name="Dohm J.C."/>
            <person name="Minoche A.E."/>
            <person name="Holtgrawe D."/>
            <person name="Capella-Gutierrez S."/>
            <person name="Zakrzewski F."/>
            <person name="Tafer H."/>
            <person name="Rupp O."/>
            <person name="Sorensen T.R."/>
            <person name="Stracke R."/>
            <person name="Reinhardt R."/>
            <person name="Goesmann A."/>
            <person name="Kraft T."/>
            <person name="Schulz B."/>
            <person name="Stadler P.F."/>
            <person name="Schmidt T."/>
            <person name="Gabaldon T."/>
            <person name="Lehrach H."/>
            <person name="Weisshaar B."/>
            <person name="Himmelbauer H."/>
        </authorList>
    </citation>
    <scope>NUCLEOTIDE SEQUENCE [LARGE SCALE GENOMIC DNA]</scope>
    <source>
        <tissue evidence="6">Taproot</tissue>
    </source>
</reference>
<keyword evidence="3" id="KW-0508">mRNA splicing</keyword>
<dbReference type="eggNOG" id="KOG0120">
    <property type="taxonomic scope" value="Eukaryota"/>
</dbReference>
<proteinExistence type="predicted"/>
<protein>
    <recommendedName>
        <fullName evidence="5">RRM domain-containing protein</fullName>
    </recommendedName>
</protein>
<evidence type="ECO:0000256" key="3">
    <source>
        <dbReference type="ARBA" id="ARBA00023187"/>
    </source>
</evidence>
<keyword evidence="1" id="KW-0507">mRNA processing</keyword>
<dbReference type="SMART" id="SM00360">
    <property type="entry name" value="RRM"/>
    <property type="match status" value="2"/>
</dbReference>
<dbReference type="GO" id="GO:0006397">
    <property type="term" value="P:mRNA processing"/>
    <property type="evidence" value="ECO:0007669"/>
    <property type="project" value="UniProtKB-KW"/>
</dbReference>
<evidence type="ECO:0000313" key="7">
    <source>
        <dbReference type="Proteomes" id="UP000035740"/>
    </source>
</evidence>
<feature type="non-terminal residue" evidence="6">
    <location>
        <position position="186"/>
    </location>
</feature>
<keyword evidence="7" id="KW-1185">Reference proteome</keyword>
<dbReference type="GO" id="GO:0008380">
    <property type="term" value="P:RNA splicing"/>
    <property type="evidence" value="ECO:0007669"/>
    <property type="project" value="UniProtKB-KW"/>
</dbReference>
<dbReference type="AlphaFoldDB" id="A0A0J8B0Y2"/>
<dbReference type="InterPro" id="IPR012677">
    <property type="entry name" value="Nucleotide-bd_a/b_plait_sf"/>
</dbReference>
<dbReference type="CDD" id="cd12230">
    <property type="entry name" value="RRM1_U2AF65"/>
    <property type="match status" value="1"/>
</dbReference>
<dbReference type="InterPro" id="IPR035979">
    <property type="entry name" value="RBD_domain_sf"/>
</dbReference>
<dbReference type="Proteomes" id="UP000035740">
    <property type="component" value="Unassembled WGS sequence"/>
</dbReference>
<dbReference type="Pfam" id="PF00076">
    <property type="entry name" value="RRM_1"/>
    <property type="match status" value="2"/>
</dbReference>
<sequence>MRRLYAGNLPHTTEHDLMHFFNVAMRTALVDQPAGDSVVSVYLNMEKRFGFIEFRTVEEATAALALDGIVYGTYPLKIRRPSDYNPNAFPSITGPIPDIDVSRLGIVSTQVPDGPGKLFCGGLPYELNEEQVRELLEAYGPIKAFHLVREKDSNISKGYCFSNIRTIAYLRPLAKDLNNLACQLSS</sequence>
<evidence type="ECO:0000256" key="2">
    <source>
        <dbReference type="ARBA" id="ARBA00022884"/>
    </source>
</evidence>
<evidence type="ECO:0000256" key="1">
    <source>
        <dbReference type="ARBA" id="ARBA00022664"/>
    </source>
</evidence>
<feature type="domain" description="RRM" evidence="5">
    <location>
        <begin position="116"/>
        <end position="186"/>
    </location>
</feature>
<accession>A0A0J8B0Y2</accession>
<dbReference type="OrthoDB" id="10266058at2759"/>
<dbReference type="Gene3D" id="3.30.70.330">
    <property type="match status" value="2"/>
</dbReference>
<keyword evidence="2 4" id="KW-0694">RNA-binding</keyword>
<dbReference type="InterPro" id="IPR000504">
    <property type="entry name" value="RRM_dom"/>
</dbReference>
<evidence type="ECO:0000313" key="6">
    <source>
        <dbReference type="EMBL" id="KMS93573.1"/>
    </source>
</evidence>
<feature type="domain" description="RRM" evidence="5">
    <location>
        <begin position="2"/>
        <end position="83"/>
    </location>
</feature>
<evidence type="ECO:0000259" key="5">
    <source>
        <dbReference type="PROSITE" id="PS50102"/>
    </source>
</evidence>
<dbReference type="SUPFAM" id="SSF54928">
    <property type="entry name" value="RNA-binding domain, RBD"/>
    <property type="match status" value="2"/>
</dbReference>
<name>A0A0J8B0Y2_BETVV</name>
<organism evidence="6 7">
    <name type="scientific">Beta vulgaris subsp. vulgaris</name>
    <name type="common">Beet</name>
    <dbReference type="NCBI Taxonomy" id="3555"/>
    <lineage>
        <taxon>Eukaryota</taxon>
        <taxon>Viridiplantae</taxon>
        <taxon>Streptophyta</taxon>
        <taxon>Embryophyta</taxon>
        <taxon>Tracheophyta</taxon>
        <taxon>Spermatophyta</taxon>
        <taxon>Magnoliopsida</taxon>
        <taxon>eudicotyledons</taxon>
        <taxon>Gunneridae</taxon>
        <taxon>Pentapetalae</taxon>
        <taxon>Caryophyllales</taxon>
        <taxon>Chenopodiaceae</taxon>
        <taxon>Betoideae</taxon>
        <taxon>Beta</taxon>
    </lineage>
</organism>
<dbReference type="GO" id="GO:0003723">
    <property type="term" value="F:RNA binding"/>
    <property type="evidence" value="ECO:0007669"/>
    <property type="project" value="UniProtKB-UniRule"/>
</dbReference>
<dbReference type="PROSITE" id="PS50102">
    <property type="entry name" value="RRM"/>
    <property type="match status" value="2"/>
</dbReference>